<keyword evidence="2" id="KW-1185">Reference proteome</keyword>
<evidence type="ECO:0000313" key="2">
    <source>
        <dbReference type="Proteomes" id="UP000190961"/>
    </source>
</evidence>
<dbReference type="InterPro" id="IPR023198">
    <property type="entry name" value="PGP-like_dom2"/>
</dbReference>
<dbReference type="SFLD" id="SFLDS00003">
    <property type="entry name" value="Haloacid_Dehalogenase"/>
    <property type="match status" value="1"/>
</dbReference>
<dbReference type="Gene3D" id="1.10.150.240">
    <property type="entry name" value="Putative phosphatase, domain 2"/>
    <property type="match status" value="1"/>
</dbReference>
<dbReference type="CDD" id="cd02603">
    <property type="entry name" value="HAD_sEH-N_like"/>
    <property type="match status" value="1"/>
</dbReference>
<dbReference type="Gene3D" id="3.40.50.1000">
    <property type="entry name" value="HAD superfamily/HAD-like"/>
    <property type="match status" value="1"/>
</dbReference>
<dbReference type="NCBIfam" id="TIGR01509">
    <property type="entry name" value="HAD-SF-IA-v3"/>
    <property type="match status" value="1"/>
</dbReference>
<dbReference type="InterPro" id="IPR036412">
    <property type="entry name" value="HAD-like_sf"/>
</dbReference>
<dbReference type="STRING" id="688867.SAMN05660236_3447"/>
<proteinExistence type="predicted"/>
<dbReference type="Pfam" id="PF00702">
    <property type="entry name" value="Hydrolase"/>
    <property type="match status" value="1"/>
</dbReference>
<protein>
    <submittedName>
        <fullName evidence="1">2-haloacid dehalogenase</fullName>
    </submittedName>
</protein>
<evidence type="ECO:0000313" key="1">
    <source>
        <dbReference type="EMBL" id="SKC76737.1"/>
    </source>
</evidence>
<dbReference type="PANTHER" id="PTHR43611:SF3">
    <property type="entry name" value="FLAVIN MONONUCLEOTIDE HYDROLASE 1, CHLOROPLATIC"/>
    <property type="match status" value="1"/>
</dbReference>
<dbReference type="EMBL" id="FUZU01000002">
    <property type="protein sequence ID" value="SKC76737.1"/>
    <property type="molecule type" value="Genomic_DNA"/>
</dbReference>
<name>A0A1T5LL52_9BACT</name>
<dbReference type="AlphaFoldDB" id="A0A1T5LL52"/>
<dbReference type="Proteomes" id="UP000190961">
    <property type="component" value="Unassembled WGS sequence"/>
</dbReference>
<dbReference type="InterPro" id="IPR023214">
    <property type="entry name" value="HAD_sf"/>
</dbReference>
<dbReference type="PANTHER" id="PTHR43611">
    <property type="entry name" value="ALPHA-D-GLUCOSE 1-PHOSPHATE PHOSPHATASE"/>
    <property type="match status" value="1"/>
</dbReference>
<sequence>MSEPDHSGNGFRKSIATLSIDDYNIQRQALYIFMNTINTIIFDLGGVLIDWNPRYLYRKIFKTEEEVSWFLENICTNEWNDAQDAGRSFEEATFELITKHPEWEQPIRAWYDRWQETIPGPLHETVEILKYFKNNSPHRLYALTNWSAETFPWALDNFEFLHWFEGIVVSGVEKTRKPFPDFYNILFDRYKVNPLQSLFIDDNIKNIEGAKAVGLHTIHFQSPAQVKTELQQLQLIPL</sequence>
<dbReference type="SUPFAM" id="SSF56784">
    <property type="entry name" value="HAD-like"/>
    <property type="match status" value="1"/>
</dbReference>
<accession>A0A1T5LL52</accession>
<dbReference type="SFLD" id="SFLDG01129">
    <property type="entry name" value="C1.5:_HAD__Beta-PGM__Phosphata"/>
    <property type="match status" value="1"/>
</dbReference>
<gene>
    <name evidence="1" type="ORF">SAMN05660236_3447</name>
</gene>
<dbReference type="InterPro" id="IPR006439">
    <property type="entry name" value="HAD-SF_hydro_IA"/>
</dbReference>
<organism evidence="1 2">
    <name type="scientific">Ohtaekwangia koreensis</name>
    <dbReference type="NCBI Taxonomy" id="688867"/>
    <lineage>
        <taxon>Bacteria</taxon>
        <taxon>Pseudomonadati</taxon>
        <taxon>Bacteroidota</taxon>
        <taxon>Cytophagia</taxon>
        <taxon>Cytophagales</taxon>
        <taxon>Fulvivirgaceae</taxon>
        <taxon>Ohtaekwangia</taxon>
    </lineage>
</organism>
<dbReference type="PRINTS" id="PR00413">
    <property type="entry name" value="HADHALOGNASE"/>
</dbReference>
<reference evidence="1 2" key="1">
    <citation type="submission" date="2017-02" db="EMBL/GenBank/DDBJ databases">
        <authorList>
            <person name="Peterson S.W."/>
        </authorList>
    </citation>
    <scope>NUCLEOTIDE SEQUENCE [LARGE SCALE GENOMIC DNA]</scope>
    <source>
        <strain evidence="1 2">DSM 25262</strain>
    </source>
</reference>